<keyword evidence="1" id="KW-0472">Membrane</keyword>
<protein>
    <submittedName>
        <fullName evidence="2">Uncharacterized protein</fullName>
    </submittedName>
</protein>
<dbReference type="HOGENOM" id="CLU_2821328_0_0_6"/>
<sequence length="66" mass="7421">MRSKLNGNTSTEYLICLTFVFIILVGPLLLGNGIFGDKSIFLIFKNAYELFMNKFNATILNMDAIP</sequence>
<evidence type="ECO:0000313" key="2">
    <source>
        <dbReference type="EMBL" id="ENU34292.1"/>
    </source>
</evidence>
<evidence type="ECO:0000313" key="3">
    <source>
        <dbReference type="Proteomes" id="UP000018426"/>
    </source>
</evidence>
<keyword evidence="1" id="KW-0812">Transmembrane</keyword>
<reference evidence="2 3" key="1">
    <citation type="submission" date="2013-02" db="EMBL/GenBank/DDBJ databases">
        <title>The Genome Sequence of Acinetobacter parvus NIPH 1103.</title>
        <authorList>
            <consortium name="The Broad Institute Genome Sequencing Platform"/>
            <consortium name="The Broad Institute Genome Sequencing Center for Infectious Disease"/>
            <person name="Cerqueira G."/>
            <person name="Feldgarden M."/>
            <person name="Courvalin P."/>
            <person name="Perichon B."/>
            <person name="Grillot-Courvalin C."/>
            <person name="Clermont D."/>
            <person name="Rocha E."/>
            <person name="Yoon E.-J."/>
            <person name="Nemec A."/>
            <person name="Walker B."/>
            <person name="Young S.K."/>
            <person name="Zeng Q."/>
            <person name="Gargeya S."/>
            <person name="Fitzgerald M."/>
            <person name="Haas B."/>
            <person name="Abouelleil A."/>
            <person name="Alvarado L."/>
            <person name="Arachchi H.M."/>
            <person name="Berlin A.M."/>
            <person name="Chapman S.B."/>
            <person name="Dewar J."/>
            <person name="Goldberg J."/>
            <person name="Griggs A."/>
            <person name="Gujja S."/>
            <person name="Hansen M."/>
            <person name="Howarth C."/>
            <person name="Imamovic A."/>
            <person name="Larimer J."/>
            <person name="McCowan C."/>
            <person name="Murphy C."/>
            <person name="Neiman D."/>
            <person name="Pearson M."/>
            <person name="Priest M."/>
            <person name="Roberts A."/>
            <person name="Saif S."/>
            <person name="Shea T."/>
            <person name="Sisk P."/>
            <person name="Sykes S."/>
            <person name="Wortman J."/>
            <person name="Nusbaum C."/>
            <person name="Birren B."/>
        </authorList>
    </citation>
    <scope>NUCLEOTIDE SEQUENCE [LARGE SCALE GENOMIC DNA]</scope>
    <source>
        <strain evidence="2 3">NIPH 1103</strain>
    </source>
</reference>
<proteinExistence type="predicted"/>
<evidence type="ECO:0000256" key="1">
    <source>
        <dbReference type="SAM" id="Phobius"/>
    </source>
</evidence>
<accession>N8RJI5</accession>
<keyword evidence="1" id="KW-1133">Transmembrane helix</keyword>
<dbReference type="AlphaFoldDB" id="N8RJI5"/>
<comment type="caution">
    <text evidence="2">The sequence shown here is derived from an EMBL/GenBank/DDBJ whole genome shotgun (WGS) entry which is preliminary data.</text>
</comment>
<feature type="transmembrane region" description="Helical" evidence="1">
    <location>
        <begin position="12"/>
        <end position="35"/>
    </location>
</feature>
<dbReference type="Proteomes" id="UP000018426">
    <property type="component" value="Unassembled WGS sequence"/>
</dbReference>
<name>N8RJI5_9GAMM</name>
<organism evidence="2 3">
    <name type="scientific">Acinetobacter parvus NIPH 1103</name>
    <dbReference type="NCBI Taxonomy" id="1217671"/>
    <lineage>
        <taxon>Bacteria</taxon>
        <taxon>Pseudomonadati</taxon>
        <taxon>Pseudomonadota</taxon>
        <taxon>Gammaproteobacteria</taxon>
        <taxon>Moraxellales</taxon>
        <taxon>Moraxellaceae</taxon>
        <taxon>Acinetobacter</taxon>
    </lineage>
</organism>
<gene>
    <name evidence="2" type="ORF">F989_00765</name>
</gene>
<dbReference type="EMBL" id="APOL01000018">
    <property type="protein sequence ID" value="ENU34292.1"/>
    <property type="molecule type" value="Genomic_DNA"/>
</dbReference>